<dbReference type="STRING" id="1792290.MSP8886_02881"/>
<dbReference type="SUPFAM" id="SSF56784">
    <property type="entry name" value="HAD-like"/>
    <property type="match status" value="1"/>
</dbReference>
<dbReference type="RefSeq" id="WP_067017599.1">
    <property type="nucleotide sequence ID" value="NZ_FLOB01000007.1"/>
</dbReference>
<dbReference type="GO" id="GO:0008253">
    <property type="term" value="F:5'-nucleotidase activity"/>
    <property type="evidence" value="ECO:0007669"/>
    <property type="project" value="UniProtKB-EC"/>
</dbReference>
<dbReference type="OrthoDB" id="148966at2"/>
<dbReference type="InterPro" id="IPR036412">
    <property type="entry name" value="HAD-like_sf"/>
</dbReference>
<dbReference type="Gene3D" id="1.10.150.240">
    <property type="entry name" value="Putative phosphatase, domain 2"/>
    <property type="match status" value="1"/>
</dbReference>
<dbReference type="AlphaFoldDB" id="A0A1A8TMQ1"/>
<dbReference type="Gene3D" id="3.40.50.1000">
    <property type="entry name" value="HAD superfamily/HAD-like"/>
    <property type="match status" value="1"/>
</dbReference>
<dbReference type="InterPro" id="IPR006439">
    <property type="entry name" value="HAD-SF_hydro_IA"/>
</dbReference>
<dbReference type="PANTHER" id="PTHR47478">
    <property type="match status" value="1"/>
</dbReference>
<dbReference type="NCBIfam" id="TIGR02254">
    <property type="entry name" value="YjjG_YfnB"/>
    <property type="match status" value="1"/>
</dbReference>
<dbReference type="NCBIfam" id="NF006976">
    <property type="entry name" value="PRK09449.1"/>
    <property type="match status" value="1"/>
</dbReference>
<dbReference type="InterPro" id="IPR011951">
    <property type="entry name" value="HAD-SF_hydro_IA_YjjG/PynA"/>
</dbReference>
<sequence length="226" mass="26120">MYQWIIFDADDTLFHFDNFAGLVHMMAKYGVEFTERDFNDYQSINKPLWVEYQNQAITAEQLQTRRFQTWADKLSVSAQQLNHDFLQSMAEICQALPGAKELVDYLESQKVNMAIITNGFTQLQKTRLERTGFHRYFSPVVISEQLGIAKPNRKIFDHTLTLMDNPDRSKVLMVGDTLASDILGGINAELDTCWINHHNDVHPEHIIPTYQARSLLELKNILESVL</sequence>
<dbReference type="EC" id="3.1.3.5" evidence="1"/>
<dbReference type="Proteomes" id="UP000092544">
    <property type="component" value="Unassembled WGS sequence"/>
</dbReference>
<dbReference type="Pfam" id="PF00702">
    <property type="entry name" value="Hydrolase"/>
    <property type="match status" value="1"/>
</dbReference>
<organism evidence="1 2">
    <name type="scientific">Marinomonas spartinae</name>
    <dbReference type="NCBI Taxonomy" id="1792290"/>
    <lineage>
        <taxon>Bacteria</taxon>
        <taxon>Pseudomonadati</taxon>
        <taxon>Pseudomonadota</taxon>
        <taxon>Gammaproteobacteria</taxon>
        <taxon>Oceanospirillales</taxon>
        <taxon>Oceanospirillaceae</taxon>
        <taxon>Marinomonas</taxon>
    </lineage>
</organism>
<keyword evidence="1" id="KW-0378">Hydrolase</keyword>
<gene>
    <name evidence="1" type="primary">yjjG_1</name>
    <name evidence="1" type="ORF">MSP8886_02881</name>
</gene>
<evidence type="ECO:0000313" key="1">
    <source>
        <dbReference type="EMBL" id="SBS33884.1"/>
    </source>
</evidence>
<protein>
    <submittedName>
        <fullName evidence="1">Pyrimidine 5'-nucleotidase YjjG</fullName>
        <ecNumber evidence="1">3.1.3.5</ecNumber>
    </submittedName>
</protein>
<dbReference type="PANTHER" id="PTHR47478:SF1">
    <property type="entry name" value="PYRIMIDINE 5'-NUCLEOTIDASE YJJG"/>
    <property type="match status" value="1"/>
</dbReference>
<dbReference type="InterPro" id="IPR052550">
    <property type="entry name" value="Pyrimidine_5'-ntase_YjjG"/>
</dbReference>
<accession>A0A1A8TMQ1</accession>
<keyword evidence="2" id="KW-1185">Reference proteome</keyword>
<dbReference type="PRINTS" id="PR00413">
    <property type="entry name" value="HADHALOGNASE"/>
</dbReference>
<dbReference type="SFLD" id="SFLDS00003">
    <property type="entry name" value="Haloacid_Dehalogenase"/>
    <property type="match status" value="1"/>
</dbReference>
<dbReference type="EMBL" id="FLOB01000007">
    <property type="protein sequence ID" value="SBS33884.1"/>
    <property type="molecule type" value="Genomic_DNA"/>
</dbReference>
<proteinExistence type="predicted"/>
<dbReference type="SFLD" id="SFLDG01129">
    <property type="entry name" value="C1.5:_HAD__Beta-PGM__Phosphata"/>
    <property type="match status" value="1"/>
</dbReference>
<evidence type="ECO:0000313" key="2">
    <source>
        <dbReference type="Proteomes" id="UP000092544"/>
    </source>
</evidence>
<dbReference type="NCBIfam" id="TIGR01549">
    <property type="entry name" value="HAD-SF-IA-v1"/>
    <property type="match status" value="1"/>
</dbReference>
<dbReference type="InterPro" id="IPR023198">
    <property type="entry name" value="PGP-like_dom2"/>
</dbReference>
<name>A0A1A8TMQ1_9GAMM</name>
<reference evidence="1 2" key="1">
    <citation type="submission" date="2016-06" db="EMBL/GenBank/DDBJ databases">
        <authorList>
            <person name="Kjaerup R.B."/>
            <person name="Dalgaard T.S."/>
            <person name="Juul-Madsen H.R."/>
        </authorList>
    </citation>
    <scope>NUCLEOTIDE SEQUENCE [LARGE SCALE GENOMIC DNA]</scope>
    <source>
        <strain evidence="1 2">CECT 8886</strain>
    </source>
</reference>
<dbReference type="InterPro" id="IPR023214">
    <property type="entry name" value="HAD_sf"/>
</dbReference>